<accession>A0ABQ8GPL9</accession>
<dbReference type="EMBL" id="JAGTJR010000004">
    <property type="protein sequence ID" value="KAH7061430.1"/>
    <property type="molecule type" value="Genomic_DNA"/>
</dbReference>
<proteinExistence type="predicted"/>
<dbReference type="Proteomes" id="UP000774617">
    <property type="component" value="Unassembled WGS sequence"/>
</dbReference>
<name>A0ABQ8GPL9_9PEZI</name>
<organism evidence="3 4">
    <name type="scientific">Macrophomina phaseolina</name>
    <dbReference type="NCBI Taxonomy" id="35725"/>
    <lineage>
        <taxon>Eukaryota</taxon>
        <taxon>Fungi</taxon>
        <taxon>Dikarya</taxon>
        <taxon>Ascomycota</taxon>
        <taxon>Pezizomycotina</taxon>
        <taxon>Dothideomycetes</taxon>
        <taxon>Dothideomycetes incertae sedis</taxon>
        <taxon>Botryosphaeriales</taxon>
        <taxon>Botryosphaeriaceae</taxon>
        <taxon>Macrophomina</taxon>
    </lineage>
</organism>
<keyword evidence="4" id="KW-1185">Reference proteome</keyword>
<sequence length="255" mass="27144">MSANRASSMRALKFLSAHSRQVVRSRQVRGLHMTGPATFPSPLLTAERPAINLPKDVSGLRAECARRQLPTAGSKSELTERLTADSLQARGFSSAAAETSKQRPIADAPAAASAQPTRHFNTSRTLKAVNDTSTIDFAYLPETVAETEALNVRVPLLPDVNFNSPRAQSIEEAEVIVPMRPEISTVSADTTYFHAPSALSDVTDNSAIDFQGLVGAVNAAASKGVAETEGTLRKVWSGFLDDILGPKPAGFATSR</sequence>
<reference evidence="3 4" key="1">
    <citation type="journal article" date="2021" name="Nat. Commun.">
        <title>Genetic determinants of endophytism in the Arabidopsis root mycobiome.</title>
        <authorList>
            <person name="Mesny F."/>
            <person name="Miyauchi S."/>
            <person name="Thiergart T."/>
            <person name="Pickel B."/>
            <person name="Atanasova L."/>
            <person name="Karlsson M."/>
            <person name="Huettel B."/>
            <person name="Barry K.W."/>
            <person name="Haridas S."/>
            <person name="Chen C."/>
            <person name="Bauer D."/>
            <person name="Andreopoulos W."/>
            <person name="Pangilinan J."/>
            <person name="LaButti K."/>
            <person name="Riley R."/>
            <person name="Lipzen A."/>
            <person name="Clum A."/>
            <person name="Drula E."/>
            <person name="Henrissat B."/>
            <person name="Kohler A."/>
            <person name="Grigoriev I.V."/>
            <person name="Martin F.M."/>
            <person name="Hacquard S."/>
        </authorList>
    </citation>
    <scope>NUCLEOTIDE SEQUENCE [LARGE SCALE GENOMIC DNA]</scope>
    <source>
        <strain evidence="3 4">MPI-SDFR-AT-0080</strain>
    </source>
</reference>
<feature type="domain" description="SAP" evidence="2">
    <location>
        <begin position="57"/>
        <end position="83"/>
    </location>
</feature>
<dbReference type="InterPro" id="IPR036361">
    <property type="entry name" value="SAP_dom_sf"/>
</dbReference>
<feature type="region of interest" description="Disordered" evidence="1">
    <location>
        <begin position="93"/>
        <end position="119"/>
    </location>
</feature>
<gene>
    <name evidence="3" type="ORF">B0J12DRAFT_294634</name>
</gene>
<evidence type="ECO:0000259" key="2">
    <source>
        <dbReference type="Pfam" id="PF02037"/>
    </source>
</evidence>
<comment type="caution">
    <text evidence="3">The sequence shown here is derived from an EMBL/GenBank/DDBJ whole genome shotgun (WGS) entry which is preliminary data.</text>
</comment>
<protein>
    <recommendedName>
        <fullName evidence="2">SAP domain-containing protein</fullName>
    </recommendedName>
</protein>
<evidence type="ECO:0000256" key="1">
    <source>
        <dbReference type="SAM" id="MobiDB-lite"/>
    </source>
</evidence>
<evidence type="ECO:0000313" key="4">
    <source>
        <dbReference type="Proteomes" id="UP000774617"/>
    </source>
</evidence>
<evidence type="ECO:0000313" key="3">
    <source>
        <dbReference type="EMBL" id="KAH7061430.1"/>
    </source>
</evidence>
<dbReference type="Pfam" id="PF02037">
    <property type="entry name" value="SAP"/>
    <property type="match status" value="1"/>
</dbReference>
<dbReference type="Gene3D" id="1.10.720.30">
    <property type="entry name" value="SAP domain"/>
    <property type="match status" value="1"/>
</dbReference>
<dbReference type="InterPro" id="IPR003034">
    <property type="entry name" value="SAP_dom"/>
</dbReference>